<dbReference type="RefSeq" id="WP_209987013.1">
    <property type="nucleotide sequence ID" value="NZ_JBHSVQ010000001.1"/>
</dbReference>
<comment type="caution">
    <text evidence="1">The sequence shown here is derived from an EMBL/GenBank/DDBJ whole genome shotgun (WGS) entry which is preliminary data.</text>
</comment>
<dbReference type="Proteomes" id="UP001597448">
    <property type="component" value="Unassembled WGS sequence"/>
</dbReference>
<protein>
    <submittedName>
        <fullName evidence="1">Uncharacterized protein</fullName>
    </submittedName>
</protein>
<organism evidence="1 2">
    <name type="scientific">Paenibacillus rhizoplanae</name>
    <dbReference type="NCBI Taxonomy" id="1917181"/>
    <lineage>
        <taxon>Bacteria</taxon>
        <taxon>Bacillati</taxon>
        <taxon>Bacillota</taxon>
        <taxon>Bacilli</taxon>
        <taxon>Bacillales</taxon>
        <taxon>Paenibacillaceae</taxon>
        <taxon>Paenibacillus</taxon>
    </lineage>
</organism>
<evidence type="ECO:0000313" key="2">
    <source>
        <dbReference type="Proteomes" id="UP001597448"/>
    </source>
</evidence>
<sequence length="190" mass="22073">MGRSFANLHIKSGDLEKTLQALQELTGKHGKVLGYPETPERKAVIYVSQSNEGWISVLHDYFVWGTVKKAGRTLSALLQEPVMTVAYMNEEIFELSFFEQGEIQAERIFCEPWTREDYEQLREERIADEYIQRVLGMQAEEENFGGFISLTSPEQAVERLSEITGMSLWSDAEWLPYEETLRARFVTYEW</sequence>
<evidence type="ECO:0000313" key="1">
    <source>
        <dbReference type="EMBL" id="MFD2409926.1"/>
    </source>
</evidence>
<proteinExistence type="predicted"/>
<keyword evidence="2" id="KW-1185">Reference proteome</keyword>
<name>A0ABW5FAV6_9BACL</name>
<accession>A0ABW5FAV6</accession>
<dbReference type="EMBL" id="JBHUKY010000019">
    <property type="protein sequence ID" value="MFD2409926.1"/>
    <property type="molecule type" value="Genomic_DNA"/>
</dbReference>
<gene>
    <name evidence="1" type="ORF">ACFSX3_08605</name>
</gene>
<reference evidence="2" key="1">
    <citation type="journal article" date="2019" name="Int. J. Syst. Evol. Microbiol.">
        <title>The Global Catalogue of Microorganisms (GCM) 10K type strain sequencing project: providing services to taxonomists for standard genome sequencing and annotation.</title>
        <authorList>
            <consortium name="The Broad Institute Genomics Platform"/>
            <consortium name="The Broad Institute Genome Sequencing Center for Infectious Disease"/>
            <person name="Wu L."/>
            <person name="Ma J."/>
        </authorList>
    </citation>
    <scope>NUCLEOTIDE SEQUENCE [LARGE SCALE GENOMIC DNA]</scope>
    <source>
        <strain evidence="2">CCM 8725</strain>
    </source>
</reference>